<dbReference type="GO" id="GO:0050661">
    <property type="term" value="F:NADP binding"/>
    <property type="evidence" value="ECO:0007669"/>
    <property type="project" value="InterPro"/>
</dbReference>
<dbReference type="InterPro" id="IPR000960">
    <property type="entry name" value="Flavin_mOase"/>
</dbReference>
<dbReference type="PRINTS" id="PR00370">
    <property type="entry name" value="FMOXYGENASE"/>
</dbReference>
<dbReference type="InterPro" id="IPR020946">
    <property type="entry name" value="Flavin_mOase-like"/>
</dbReference>
<dbReference type="FunFam" id="3.50.50.60:FF:000138">
    <property type="entry name" value="Flavin-containing monooxygenase"/>
    <property type="match status" value="1"/>
</dbReference>
<evidence type="ECO:0000256" key="2">
    <source>
        <dbReference type="ARBA" id="ARBA00009183"/>
    </source>
</evidence>
<keyword evidence="10" id="KW-1185">Reference proteome</keyword>
<dbReference type="GO" id="GO:0050660">
    <property type="term" value="F:flavin adenine dinucleotide binding"/>
    <property type="evidence" value="ECO:0007669"/>
    <property type="project" value="InterPro"/>
</dbReference>
<dbReference type="EMBL" id="JAINUG010000204">
    <property type="protein sequence ID" value="KAJ8387881.1"/>
    <property type="molecule type" value="Genomic_DNA"/>
</dbReference>
<sequence length="446" mass="50096">MTKAFSSLIGCHNRKYSLQGGNDASKIMSRCLRVAVVGAGAAGLCAAQHVLSRQNTFSPPVVYELTNQVGGTWVYEERVGSHDNSQSIHSSMYRNLRTNLPKEVMMFPDFPFDQHLPSFLPHQEVLHYLERYSQQYGITPHIQFETKVEEVKPVTMEMEEGKVTWEVTSSGGQHGWRTETFDAVFVCSGHYSDPHLPSIPGLENFKGTLLHSHSYRCPESFAGQSVVVLGAGASGLDISIELAGVQAQVTLSHGRPPLRFPLPPQVQQAPPVSRVLEDGAVQFVDGGVARPQVLLLCTGYNLSFPFLGGAALGLQTICPFLHFHTQVQFALAVLEGVVSLPSPAEMEEEVRREMERNMAEGVEPRHLLKMDSAQWGYYQTLARMGGFRPPPPVTQSLYEEVWRQRQNHPQKYRQLNYRLISDIEWEVLEVQPEREVNWERGIETER</sequence>
<dbReference type="InterPro" id="IPR050346">
    <property type="entry name" value="FMO-like"/>
</dbReference>
<evidence type="ECO:0000256" key="3">
    <source>
        <dbReference type="ARBA" id="ARBA00022630"/>
    </source>
</evidence>
<name>A0AAD7W8H5_9TELE</name>
<gene>
    <name evidence="9" type="ORF">AAFF_G00149160</name>
</gene>
<dbReference type="Gene3D" id="3.50.50.60">
    <property type="entry name" value="FAD/NAD(P)-binding domain"/>
    <property type="match status" value="2"/>
</dbReference>
<evidence type="ECO:0000256" key="4">
    <source>
        <dbReference type="ARBA" id="ARBA00022827"/>
    </source>
</evidence>
<dbReference type="SUPFAM" id="SSF51905">
    <property type="entry name" value="FAD/NAD(P)-binding domain"/>
    <property type="match status" value="2"/>
</dbReference>
<comment type="similarity">
    <text evidence="2 8">Belongs to the FMO family.</text>
</comment>
<keyword evidence="6 8" id="KW-0560">Oxidoreductase</keyword>
<keyword evidence="4 8" id="KW-0274">FAD</keyword>
<evidence type="ECO:0000313" key="9">
    <source>
        <dbReference type="EMBL" id="KAJ8387881.1"/>
    </source>
</evidence>
<dbReference type="PANTHER" id="PTHR23023">
    <property type="entry name" value="DIMETHYLANILINE MONOOXYGENASE"/>
    <property type="match status" value="1"/>
</dbReference>
<proteinExistence type="inferred from homology"/>
<evidence type="ECO:0000313" key="10">
    <source>
        <dbReference type="Proteomes" id="UP001221898"/>
    </source>
</evidence>
<evidence type="ECO:0000256" key="8">
    <source>
        <dbReference type="RuleBase" id="RU361177"/>
    </source>
</evidence>
<evidence type="ECO:0000256" key="1">
    <source>
        <dbReference type="ARBA" id="ARBA00001974"/>
    </source>
</evidence>
<dbReference type="InterPro" id="IPR036188">
    <property type="entry name" value="FAD/NAD-bd_sf"/>
</dbReference>
<organism evidence="9 10">
    <name type="scientific">Aldrovandia affinis</name>
    <dbReference type="NCBI Taxonomy" id="143900"/>
    <lineage>
        <taxon>Eukaryota</taxon>
        <taxon>Metazoa</taxon>
        <taxon>Chordata</taxon>
        <taxon>Craniata</taxon>
        <taxon>Vertebrata</taxon>
        <taxon>Euteleostomi</taxon>
        <taxon>Actinopterygii</taxon>
        <taxon>Neopterygii</taxon>
        <taxon>Teleostei</taxon>
        <taxon>Notacanthiformes</taxon>
        <taxon>Halosauridae</taxon>
        <taxon>Aldrovandia</taxon>
    </lineage>
</organism>
<keyword evidence="7 8" id="KW-0503">Monooxygenase</keyword>
<evidence type="ECO:0000256" key="7">
    <source>
        <dbReference type="ARBA" id="ARBA00023033"/>
    </source>
</evidence>
<keyword evidence="3 8" id="KW-0285">Flavoprotein</keyword>
<comment type="caution">
    <text evidence="9">The sequence shown here is derived from an EMBL/GenBank/DDBJ whole genome shotgun (WGS) entry which is preliminary data.</text>
</comment>
<keyword evidence="5" id="KW-0521">NADP</keyword>
<dbReference type="EC" id="1.-.-.-" evidence="8"/>
<accession>A0AAD7W8H5</accession>
<reference evidence="9" key="1">
    <citation type="journal article" date="2023" name="Science">
        <title>Genome structures resolve the early diversification of teleost fishes.</title>
        <authorList>
            <person name="Parey E."/>
            <person name="Louis A."/>
            <person name="Montfort J."/>
            <person name="Bouchez O."/>
            <person name="Roques C."/>
            <person name="Iampietro C."/>
            <person name="Lluch J."/>
            <person name="Castinel A."/>
            <person name="Donnadieu C."/>
            <person name="Desvignes T."/>
            <person name="Floi Bucao C."/>
            <person name="Jouanno E."/>
            <person name="Wen M."/>
            <person name="Mejri S."/>
            <person name="Dirks R."/>
            <person name="Jansen H."/>
            <person name="Henkel C."/>
            <person name="Chen W.J."/>
            <person name="Zahm M."/>
            <person name="Cabau C."/>
            <person name="Klopp C."/>
            <person name="Thompson A.W."/>
            <person name="Robinson-Rechavi M."/>
            <person name="Braasch I."/>
            <person name="Lecointre G."/>
            <person name="Bobe J."/>
            <person name="Postlethwait J.H."/>
            <person name="Berthelot C."/>
            <person name="Roest Crollius H."/>
            <person name="Guiguen Y."/>
        </authorList>
    </citation>
    <scope>NUCLEOTIDE SEQUENCE</scope>
    <source>
        <strain evidence="9">NC1722</strain>
    </source>
</reference>
<dbReference type="AlphaFoldDB" id="A0AAD7W8H5"/>
<dbReference type="GO" id="GO:0004499">
    <property type="term" value="F:N,N-dimethylaniline monooxygenase activity"/>
    <property type="evidence" value="ECO:0007669"/>
    <property type="project" value="InterPro"/>
</dbReference>
<evidence type="ECO:0000256" key="6">
    <source>
        <dbReference type="ARBA" id="ARBA00023002"/>
    </source>
</evidence>
<protein>
    <recommendedName>
        <fullName evidence="8">Flavin-containing monooxygenase</fullName>
        <ecNumber evidence="8">1.-.-.-</ecNumber>
    </recommendedName>
</protein>
<comment type="cofactor">
    <cofactor evidence="1 8">
        <name>FAD</name>
        <dbReference type="ChEBI" id="CHEBI:57692"/>
    </cofactor>
</comment>
<dbReference type="Pfam" id="PF00743">
    <property type="entry name" value="FMO-like"/>
    <property type="match status" value="1"/>
</dbReference>
<evidence type="ECO:0000256" key="5">
    <source>
        <dbReference type="ARBA" id="ARBA00022857"/>
    </source>
</evidence>
<dbReference type="Proteomes" id="UP001221898">
    <property type="component" value="Unassembled WGS sequence"/>
</dbReference>